<dbReference type="GO" id="GO:0016758">
    <property type="term" value="F:hexosyltransferase activity"/>
    <property type="evidence" value="ECO:0007669"/>
    <property type="project" value="InterPro"/>
</dbReference>
<dbReference type="Gene3D" id="3.40.50.2000">
    <property type="entry name" value="Glycogen Phosphorylase B"/>
    <property type="match status" value="1"/>
</dbReference>
<dbReference type="InterPro" id="IPR050519">
    <property type="entry name" value="Glycosyltransf_28_UgtP"/>
</dbReference>
<comment type="caution">
    <text evidence="7">The sequence shown here is derived from an EMBL/GenBank/DDBJ whole genome shotgun (WGS) entry which is preliminary data.</text>
</comment>
<dbReference type="EMBL" id="SLXK01000056">
    <property type="protein sequence ID" value="TCP19979.1"/>
    <property type="molecule type" value="Genomic_DNA"/>
</dbReference>
<dbReference type="Pfam" id="PF06925">
    <property type="entry name" value="MGDG_synth"/>
    <property type="match status" value="1"/>
</dbReference>
<keyword evidence="8" id="KW-1185">Reference proteome</keyword>
<protein>
    <submittedName>
        <fullName evidence="7">UDP-N-acetylglucosamine:LPS N-acetylglucosamine transferase</fullName>
    </submittedName>
</protein>
<dbReference type="GO" id="GO:0016020">
    <property type="term" value="C:membrane"/>
    <property type="evidence" value="ECO:0007669"/>
    <property type="project" value="UniProtKB-SubCell"/>
</dbReference>
<evidence type="ECO:0000313" key="8">
    <source>
        <dbReference type="Proteomes" id="UP000295416"/>
    </source>
</evidence>
<accession>A0A4R2NF70</accession>
<dbReference type="Pfam" id="PF04101">
    <property type="entry name" value="Glyco_tran_28_C"/>
    <property type="match status" value="1"/>
</dbReference>
<keyword evidence="3" id="KW-0328">Glycosyltransferase</keyword>
<dbReference type="GO" id="GO:0009247">
    <property type="term" value="P:glycolipid biosynthetic process"/>
    <property type="evidence" value="ECO:0007669"/>
    <property type="project" value="InterPro"/>
</dbReference>
<feature type="domain" description="Glycosyl transferase family 28 C-terminal" evidence="5">
    <location>
        <begin position="241"/>
        <end position="383"/>
    </location>
</feature>
<evidence type="ECO:0000256" key="4">
    <source>
        <dbReference type="ARBA" id="ARBA00022679"/>
    </source>
</evidence>
<sequence>MIIKMNFFVSLTVFIYRQFDGQAALMIIQLNGLNKKEFILMKILFLPLFKMPSGHHRVADAMIDMLKQRSPKIQCKKVDLLSYSSSGLEKAVSGLYLKWIHHTPGSYDWAYKHFAYTRSHHHCSFMGLERYFLFHLEKLMKREQPDLVVCTHGFPSLLMSRLKEKGRVHIPVINAYTDFFINDIWGRSGIDYHLVPNKAVKKRLVEHYHVEAPNIIVTGIPVHETFMTPSEAGRSRANKKVLVAGGSSGLGDIVGLINQTSKDSAIQYTILCGKNQKLLDEIKGLQLPNVTALTYVSSREEMNMLYNEADAIVTKPGGVTISEALRKRLPIFIHSALPGQEFINLQYLEDKHLVYKLKTDESLEKQISEVFSNDIEIYKRERAIESFLSEQDVESTDAFSNFITAKARDGVFINKAKAPLPASLINKLKKYAKKLAFN</sequence>
<feature type="domain" description="Diacylglycerol glucosyltransferase N-terminal" evidence="6">
    <location>
        <begin position="55"/>
        <end position="222"/>
    </location>
</feature>
<keyword evidence="4 7" id="KW-0808">Transferase</keyword>
<evidence type="ECO:0000313" key="7">
    <source>
        <dbReference type="EMBL" id="TCP19979.1"/>
    </source>
</evidence>
<evidence type="ECO:0000256" key="2">
    <source>
        <dbReference type="ARBA" id="ARBA00006962"/>
    </source>
</evidence>
<name>A0A4R2NF70_9BACL</name>
<gene>
    <name evidence="7" type="ORF">EV207_15615</name>
</gene>
<dbReference type="PANTHER" id="PTHR43025">
    <property type="entry name" value="MONOGALACTOSYLDIACYLGLYCEROL SYNTHASE"/>
    <property type="match status" value="1"/>
</dbReference>
<dbReference type="InterPro" id="IPR007235">
    <property type="entry name" value="Glyco_trans_28_C"/>
</dbReference>
<proteinExistence type="inferred from homology"/>
<dbReference type="AlphaFoldDB" id="A0A4R2NF70"/>
<dbReference type="Proteomes" id="UP000295416">
    <property type="component" value="Unassembled WGS sequence"/>
</dbReference>
<evidence type="ECO:0000259" key="5">
    <source>
        <dbReference type="Pfam" id="PF04101"/>
    </source>
</evidence>
<comment type="similarity">
    <text evidence="2">Belongs to the glycosyltransferase 28 family.</text>
</comment>
<evidence type="ECO:0000259" key="6">
    <source>
        <dbReference type="Pfam" id="PF06925"/>
    </source>
</evidence>
<dbReference type="InterPro" id="IPR009695">
    <property type="entry name" value="Diacylglyc_glucosyltr_N"/>
</dbReference>
<dbReference type="OrthoDB" id="9815663at2"/>
<reference evidence="7 8" key="1">
    <citation type="submission" date="2019-03" db="EMBL/GenBank/DDBJ databases">
        <title>Genomic Encyclopedia of Type Strains, Phase IV (KMG-IV): sequencing the most valuable type-strain genomes for metagenomic binning, comparative biology and taxonomic classification.</title>
        <authorList>
            <person name="Goeker M."/>
        </authorList>
    </citation>
    <scope>NUCLEOTIDE SEQUENCE [LARGE SCALE GENOMIC DNA]</scope>
    <source>
        <strain evidence="7 8">DSM 19377</strain>
    </source>
</reference>
<evidence type="ECO:0000256" key="3">
    <source>
        <dbReference type="ARBA" id="ARBA00022676"/>
    </source>
</evidence>
<organism evidence="7 8">
    <name type="scientific">Scopulibacillus darangshiensis</name>
    <dbReference type="NCBI Taxonomy" id="442528"/>
    <lineage>
        <taxon>Bacteria</taxon>
        <taxon>Bacillati</taxon>
        <taxon>Bacillota</taxon>
        <taxon>Bacilli</taxon>
        <taxon>Bacillales</taxon>
        <taxon>Sporolactobacillaceae</taxon>
        <taxon>Scopulibacillus</taxon>
    </lineage>
</organism>
<comment type="subcellular location">
    <subcellularLocation>
        <location evidence="1">Membrane</location>
    </subcellularLocation>
</comment>
<dbReference type="SUPFAM" id="SSF53756">
    <property type="entry name" value="UDP-Glycosyltransferase/glycogen phosphorylase"/>
    <property type="match status" value="1"/>
</dbReference>
<dbReference type="PANTHER" id="PTHR43025:SF3">
    <property type="entry name" value="MONOGALACTOSYLDIACYLGLYCEROL SYNTHASE 1, CHLOROPLASTIC"/>
    <property type="match status" value="1"/>
</dbReference>
<evidence type="ECO:0000256" key="1">
    <source>
        <dbReference type="ARBA" id="ARBA00004370"/>
    </source>
</evidence>